<feature type="region of interest" description="Disordered" evidence="3">
    <location>
        <begin position="541"/>
        <end position="575"/>
    </location>
</feature>
<evidence type="ECO:0000313" key="4">
    <source>
        <dbReference type="EMBL" id="VEU36709.1"/>
    </source>
</evidence>
<keyword evidence="1" id="KW-0677">Repeat</keyword>
<dbReference type="SMART" id="SM00028">
    <property type="entry name" value="TPR"/>
    <property type="match status" value="4"/>
</dbReference>
<name>A0A448Z411_9STRA</name>
<feature type="region of interest" description="Disordered" evidence="3">
    <location>
        <begin position="1"/>
        <end position="31"/>
    </location>
</feature>
<dbReference type="EMBL" id="CAACVS010000101">
    <property type="protein sequence ID" value="VEU36709.1"/>
    <property type="molecule type" value="Genomic_DNA"/>
</dbReference>
<feature type="region of interest" description="Disordered" evidence="3">
    <location>
        <begin position="598"/>
        <end position="690"/>
    </location>
</feature>
<feature type="compositionally biased region" description="Low complexity" evidence="3">
    <location>
        <begin position="556"/>
        <end position="572"/>
    </location>
</feature>
<dbReference type="Gene3D" id="1.25.40.10">
    <property type="entry name" value="Tetratricopeptide repeat domain"/>
    <property type="match status" value="1"/>
</dbReference>
<gene>
    <name evidence="4" type="ORF">PSNMU_V1.4_AUG-EV-PASAV3_0034780</name>
</gene>
<dbReference type="Proteomes" id="UP000291116">
    <property type="component" value="Unassembled WGS sequence"/>
</dbReference>
<dbReference type="AlphaFoldDB" id="A0A448Z411"/>
<feature type="compositionally biased region" description="Basic and acidic residues" evidence="3">
    <location>
        <begin position="608"/>
        <end position="628"/>
    </location>
</feature>
<organism evidence="4 5">
    <name type="scientific">Pseudo-nitzschia multistriata</name>
    <dbReference type="NCBI Taxonomy" id="183589"/>
    <lineage>
        <taxon>Eukaryota</taxon>
        <taxon>Sar</taxon>
        <taxon>Stramenopiles</taxon>
        <taxon>Ochrophyta</taxon>
        <taxon>Bacillariophyta</taxon>
        <taxon>Bacillariophyceae</taxon>
        <taxon>Bacillariophycidae</taxon>
        <taxon>Bacillariales</taxon>
        <taxon>Bacillariaceae</taxon>
        <taxon>Pseudo-nitzschia</taxon>
    </lineage>
</organism>
<evidence type="ECO:0000313" key="5">
    <source>
        <dbReference type="Proteomes" id="UP000291116"/>
    </source>
</evidence>
<feature type="compositionally biased region" description="Polar residues" evidence="3">
    <location>
        <begin position="598"/>
        <end position="607"/>
    </location>
</feature>
<feature type="compositionally biased region" description="Polar residues" evidence="3">
    <location>
        <begin position="803"/>
        <end position="820"/>
    </location>
</feature>
<protein>
    <recommendedName>
        <fullName evidence="6">MalT-like TPR region domain-containing protein</fullName>
    </recommendedName>
</protein>
<dbReference type="Pfam" id="PF13424">
    <property type="entry name" value="TPR_12"/>
    <property type="match status" value="1"/>
</dbReference>
<feature type="region of interest" description="Disordered" evidence="3">
    <location>
        <begin position="289"/>
        <end position="354"/>
    </location>
</feature>
<feature type="region of interest" description="Disordered" evidence="3">
    <location>
        <begin position="122"/>
        <end position="148"/>
    </location>
</feature>
<accession>A0A448Z411</accession>
<feature type="region of interest" description="Disordered" evidence="3">
    <location>
        <begin position="219"/>
        <end position="243"/>
    </location>
</feature>
<feature type="compositionally biased region" description="Polar residues" evidence="3">
    <location>
        <begin position="652"/>
        <end position="664"/>
    </location>
</feature>
<keyword evidence="2" id="KW-0802">TPR repeat</keyword>
<sequence>MGAAASCPVLLPFDEDDTLKNSDPEDTDDIDTNGLYLLQKVALSSEEATVYCDEDEDRENENLVEESIVNNLEKEDSISIVFFEDDDEDEDDADQSHGACFVLPLFDAISSHLSTLAEVTTAKPKRKRGSNWMHPGLRRQNSILADPMEWKNDQRDNAASKYPEASIDLLLLELQEVGLREEDEADEREVEEEDDDPEEDIDLLRFELERAEANYSCVDEKKDKRKTSHEDEDEKEEGEPSDEQLDLLRLGLQEADASYVSLKDRQVEDKKGGEISNQQSDFLRLEQEEAEADLSDGETVWEAETSEAELESFGLDPKENTETTSIAEDMDFSEAESDSLRFELQEQSETSYQRREATNLLMRGDLNCNRSSGSKNEPCKRSSSFIDLQQLLFASPDETNVEDSSSVKTNLTAKSSSSSSSSVLLFSSSSIPKQCKVVVDVFETHSTQLKPRSRSDHERFSLQKAGIPFRKCRDPLCSCHTPTPTTPKNSSSNRSENWRLPTDRKVAYQAQHRSATEQEGDDFFAASFYSRRRERKRALKMLKNKAPATEEDDITETTAEISESTRSASSASFGWCGQQSIHPRAANTNHKRTLSQRVVRNQNANHNNIDRLEPSNRKQRSLSEDYVEKNGYGLPGLASAGTLPTPLPLQKSPGSHRNQRHQTQPSPSPSGMSSSSHGTDSVNDHDDDTNVNIHEVFHARKRYISEDRMAGINPDESPSSSGSVKPLRERCSSAHTSCSAHALASNQHPCDSSEKFKKIQDVSLHLVSPTSVTEEVVLQEKRHCLFPQRKSLHVDGCFQPQQSYPRGSIETSPSTTNIDGSQEREKALKHCRDAITALRRTIKAEWRRGKRHAASIREFQLQRRQRLQQTMQLTRLYYTMGLIHYQQCRYDTAKHVLEHGLETLVADRANSSIPFFPVSIATSEIIPVATEADVLFDADYNCGTYGGSMLPPLPTLDEVAPHFSNQALLLAAELVLAKGKIFAAQGLWNDAKQASGKVLQWSAFQRQRMHHSIPQTQSFRFQPSPNHQVVLEYWREWGPTTARAQALYAECFQRENRPDLAETYYQEALAVQRHVLGPSHLQVAETVYRIGNLHSARGRLDLAEPAYREALAVYRFHREGPWTTTDPHQSHTTASLLADEATVLASLGWIFLLRRDRDKAYWATQQALEATVHALGPSHRNVEALRYQMDCVQKLWTNGPQC</sequence>
<evidence type="ECO:0000256" key="1">
    <source>
        <dbReference type="ARBA" id="ARBA00022737"/>
    </source>
</evidence>
<feature type="region of interest" description="Disordered" evidence="3">
    <location>
        <begin position="180"/>
        <end position="200"/>
    </location>
</feature>
<dbReference type="PANTHER" id="PTHR45641">
    <property type="entry name" value="TETRATRICOPEPTIDE REPEAT PROTEIN (AFU_ORTHOLOGUE AFUA_6G03870)"/>
    <property type="match status" value="1"/>
</dbReference>
<dbReference type="InterPro" id="IPR011990">
    <property type="entry name" value="TPR-like_helical_dom_sf"/>
</dbReference>
<feature type="region of interest" description="Disordered" evidence="3">
    <location>
        <begin position="480"/>
        <end position="501"/>
    </location>
</feature>
<dbReference type="PANTHER" id="PTHR45641:SF19">
    <property type="entry name" value="NEPHROCYSTIN-3"/>
    <property type="match status" value="1"/>
</dbReference>
<dbReference type="SUPFAM" id="SSF48452">
    <property type="entry name" value="TPR-like"/>
    <property type="match status" value="1"/>
</dbReference>
<dbReference type="InterPro" id="IPR019734">
    <property type="entry name" value="TPR_rpt"/>
</dbReference>
<feature type="region of interest" description="Disordered" evidence="3">
    <location>
        <begin position="803"/>
        <end position="822"/>
    </location>
</feature>
<evidence type="ECO:0000256" key="2">
    <source>
        <dbReference type="ARBA" id="ARBA00022803"/>
    </source>
</evidence>
<feature type="region of interest" description="Disordered" evidence="3">
    <location>
        <begin position="708"/>
        <end position="728"/>
    </location>
</feature>
<feature type="compositionally biased region" description="Acidic residues" evidence="3">
    <location>
        <begin position="289"/>
        <end position="310"/>
    </location>
</feature>
<evidence type="ECO:0000256" key="3">
    <source>
        <dbReference type="SAM" id="MobiDB-lite"/>
    </source>
</evidence>
<feature type="compositionally biased region" description="Acidic residues" evidence="3">
    <location>
        <begin position="230"/>
        <end position="243"/>
    </location>
</feature>
<reference evidence="4 5" key="1">
    <citation type="submission" date="2019-01" db="EMBL/GenBank/DDBJ databases">
        <authorList>
            <person name="Ferrante I. M."/>
        </authorList>
    </citation>
    <scope>NUCLEOTIDE SEQUENCE [LARGE SCALE GENOMIC DNA]</scope>
    <source>
        <strain evidence="4 5">B856</strain>
    </source>
</reference>
<proteinExistence type="predicted"/>
<feature type="compositionally biased region" description="Acidic residues" evidence="3">
    <location>
        <begin position="181"/>
        <end position="200"/>
    </location>
</feature>
<keyword evidence="5" id="KW-1185">Reference proteome</keyword>
<evidence type="ECO:0008006" key="6">
    <source>
        <dbReference type="Google" id="ProtNLM"/>
    </source>
</evidence>
<feature type="compositionally biased region" description="Acidic residues" evidence="3">
    <location>
        <begin position="328"/>
        <end position="337"/>
    </location>
</feature>
<dbReference type="OrthoDB" id="626167at2759"/>